<feature type="compositionally biased region" description="Polar residues" evidence="19">
    <location>
        <begin position="314"/>
        <end position="333"/>
    </location>
</feature>
<feature type="region of interest" description="Disordered" evidence="19">
    <location>
        <begin position="126"/>
        <end position="161"/>
    </location>
</feature>
<dbReference type="GO" id="GO:0030100">
    <property type="term" value="P:regulation of endocytosis"/>
    <property type="evidence" value="ECO:0007669"/>
    <property type="project" value="TreeGrafter"/>
</dbReference>
<evidence type="ECO:0000256" key="2">
    <source>
        <dbReference type="ARBA" id="ARBA00004555"/>
    </source>
</evidence>
<evidence type="ECO:0000256" key="19">
    <source>
        <dbReference type="SAM" id="MobiDB-lite"/>
    </source>
</evidence>
<dbReference type="GO" id="GO:0032012">
    <property type="term" value="P:regulation of ARF protein signal transduction"/>
    <property type="evidence" value="ECO:0007669"/>
    <property type="project" value="TreeGrafter"/>
</dbReference>
<dbReference type="FunFam" id="1.10.220.150:FF:000008">
    <property type="entry name" value="ADP-ribosylation factor GTPase activating protein 1"/>
    <property type="match status" value="1"/>
</dbReference>
<gene>
    <name evidence="21" type="primary">ARFGAP1</name>
</gene>
<dbReference type="GO" id="GO:0000139">
    <property type="term" value="C:Golgi membrane"/>
    <property type="evidence" value="ECO:0007669"/>
    <property type="project" value="TreeGrafter"/>
</dbReference>
<protein>
    <recommendedName>
        <fullName evidence="15">ADP-ribosylation factor GTPase-activating protein 1</fullName>
    </recommendedName>
    <alternativeName>
        <fullName evidence="17">ADP-ribosylation factor 1 GTPase-activating protein</fullName>
    </alternativeName>
    <alternativeName>
        <fullName evidence="16">ARF1-directed GTPase-activating protein</fullName>
    </alternativeName>
</protein>
<evidence type="ECO:0000256" key="17">
    <source>
        <dbReference type="ARBA" id="ARBA00081514"/>
    </source>
</evidence>
<evidence type="ECO:0000256" key="14">
    <source>
        <dbReference type="ARBA" id="ARBA00058112"/>
    </source>
</evidence>
<dbReference type="Ensembl" id="ENSNVIT00000029627.1">
    <property type="protein sequence ID" value="ENSNVIP00000025548.1"/>
    <property type="gene ID" value="ENSNVIG00000019685.1"/>
</dbReference>
<sequence>MASPRTRKVLKDVRVQDENNVCFECGAFNPQWVSVTYGIWICLECSGKHRGLGVHLSFVRSVTMDKWKDVELEKMKAGGNAKFREFLESQEDYDPCWSLQDKYNSKAAALFRDKVATLAEGKEWSLESSPAQNWTPPRPKTLPSTAHRAPGHAQNSTSSSDKAFEDWLNDDLGSYQGAQENRYVGFGNTVPPPKREEDFLSSAVSSLCSGWSSFTTGASKFASAAKEGASRFGSQASQKASELGQSLNENVLKPAQEKVQGVGSRGWRDVTTFFSGRAEDPSDRPLEGQSYQNSGGDHALNRTVDQSFWETFGSAESTKGHRSPSSDSWTCADTSAEKRSSDSWDVWGSGSAPTNKNSDHSDLGEAWGGSGEGRAKTAKTTPPVMTVDEGWDNQDW</sequence>
<evidence type="ECO:0000256" key="8">
    <source>
        <dbReference type="ARBA" id="ARBA00022771"/>
    </source>
</evidence>
<proteinExistence type="predicted"/>
<dbReference type="InterPro" id="IPR001164">
    <property type="entry name" value="ArfGAP_dom"/>
</dbReference>
<evidence type="ECO:0000256" key="10">
    <source>
        <dbReference type="ARBA" id="ARBA00022892"/>
    </source>
</evidence>
<evidence type="ECO:0000256" key="18">
    <source>
        <dbReference type="PROSITE-ProRule" id="PRU00288"/>
    </source>
</evidence>
<name>A0A8C7EV01_NEOVI</name>
<evidence type="ECO:0000313" key="22">
    <source>
        <dbReference type="Proteomes" id="UP000694425"/>
    </source>
</evidence>
<feature type="domain" description="Arf-GAP" evidence="20">
    <location>
        <begin position="7"/>
        <end position="124"/>
    </location>
</feature>
<evidence type="ECO:0000256" key="12">
    <source>
        <dbReference type="ARBA" id="ARBA00022990"/>
    </source>
</evidence>
<dbReference type="GeneTree" id="ENSGT00890000139515"/>
<dbReference type="Pfam" id="PF01412">
    <property type="entry name" value="ArfGap"/>
    <property type="match status" value="1"/>
</dbReference>
<dbReference type="GeneID" id="122915899"/>
<evidence type="ECO:0000256" key="5">
    <source>
        <dbReference type="ARBA" id="ARBA00022490"/>
    </source>
</evidence>
<dbReference type="PRINTS" id="PR00405">
    <property type="entry name" value="REVINTRACTNG"/>
</dbReference>
<dbReference type="Gene3D" id="1.10.220.150">
    <property type="entry name" value="Arf GTPase activating protein"/>
    <property type="match status" value="1"/>
</dbReference>
<keyword evidence="10" id="KW-0931">ER-Golgi transport</keyword>
<dbReference type="AlphaFoldDB" id="A0A8C7EV01"/>
<keyword evidence="7" id="KW-0479">Metal-binding</keyword>
<dbReference type="SMART" id="SM00105">
    <property type="entry name" value="ArfGap"/>
    <property type="match status" value="1"/>
</dbReference>
<dbReference type="SUPFAM" id="SSF57863">
    <property type="entry name" value="ArfGap/RecO-like zinc finger"/>
    <property type="match status" value="1"/>
</dbReference>
<dbReference type="GO" id="GO:0015031">
    <property type="term" value="P:protein transport"/>
    <property type="evidence" value="ECO:0007669"/>
    <property type="project" value="UniProtKB-KW"/>
</dbReference>
<keyword evidence="9" id="KW-0862">Zinc</keyword>
<evidence type="ECO:0000256" key="11">
    <source>
        <dbReference type="ARBA" id="ARBA00022927"/>
    </source>
</evidence>
<keyword evidence="11" id="KW-0653">Protein transport</keyword>
<dbReference type="GO" id="GO:0005096">
    <property type="term" value="F:GTPase activator activity"/>
    <property type="evidence" value="ECO:0007669"/>
    <property type="project" value="UniProtKB-KW"/>
</dbReference>
<organism evidence="21 22">
    <name type="scientific">Neovison vison</name>
    <name type="common">American mink</name>
    <name type="synonym">Mustela vison</name>
    <dbReference type="NCBI Taxonomy" id="452646"/>
    <lineage>
        <taxon>Eukaryota</taxon>
        <taxon>Metazoa</taxon>
        <taxon>Chordata</taxon>
        <taxon>Craniata</taxon>
        <taxon>Vertebrata</taxon>
        <taxon>Euteleostomi</taxon>
        <taxon>Mammalia</taxon>
        <taxon>Eutheria</taxon>
        <taxon>Laurasiatheria</taxon>
        <taxon>Carnivora</taxon>
        <taxon>Caniformia</taxon>
        <taxon>Musteloidea</taxon>
        <taxon>Mustelidae</taxon>
        <taxon>Mustelinae</taxon>
        <taxon>Neogale</taxon>
    </lineage>
</organism>
<dbReference type="PANTHER" id="PTHR46395:SF1">
    <property type="entry name" value="ADP-RIBOSYLATION FACTOR GTPASE-ACTIVATING PROTEIN 1"/>
    <property type="match status" value="1"/>
</dbReference>
<dbReference type="GO" id="GO:0016192">
    <property type="term" value="P:vesicle-mediated transport"/>
    <property type="evidence" value="ECO:0007669"/>
    <property type="project" value="UniProtKB-KW"/>
</dbReference>
<keyword evidence="4" id="KW-0343">GTPase activation</keyword>
<evidence type="ECO:0000256" key="6">
    <source>
        <dbReference type="ARBA" id="ARBA00022553"/>
    </source>
</evidence>
<evidence type="ECO:0000256" key="13">
    <source>
        <dbReference type="ARBA" id="ARBA00023034"/>
    </source>
</evidence>
<dbReference type="InterPro" id="IPR037278">
    <property type="entry name" value="ARFGAP/RecO"/>
</dbReference>
<evidence type="ECO:0000256" key="1">
    <source>
        <dbReference type="ARBA" id="ARBA00004496"/>
    </source>
</evidence>
<evidence type="ECO:0000256" key="7">
    <source>
        <dbReference type="ARBA" id="ARBA00022723"/>
    </source>
</evidence>
<feature type="region of interest" description="Disordered" evidence="19">
    <location>
        <begin position="314"/>
        <end position="396"/>
    </location>
</feature>
<feature type="compositionally biased region" description="Polar residues" evidence="19">
    <location>
        <begin position="126"/>
        <end position="135"/>
    </location>
</feature>
<keyword evidence="8 18" id="KW-0863">Zinc-finger</keyword>
<keyword evidence="6" id="KW-0597">Phosphoprotein</keyword>
<keyword evidence="22" id="KW-1185">Reference proteome</keyword>
<evidence type="ECO:0000256" key="4">
    <source>
        <dbReference type="ARBA" id="ARBA00022468"/>
    </source>
</evidence>
<evidence type="ECO:0000256" key="9">
    <source>
        <dbReference type="ARBA" id="ARBA00022833"/>
    </source>
</evidence>
<reference evidence="21" key="2">
    <citation type="submission" date="2025-09" db="UniProtKB">
        <authorList>
            <consortium name="Ensembl"/>
        </authorList>
    </citation>
    <scope>IDENTIFICATION</scope>
</reference>
<feature type="compositionally biased region" description="Basic and acidic residues" evidence="19">
    <location>
        <begin position="277"/>
        <end position="286"/>
    </location>
</feature>
<evidence type="ECO:0000313" key="21">
    <source>
        <dbReference type="Ensembl" id="ENSNVIP00000025548.1"/>
    </source>
</evidence>
<dbReference type="CTD" id="55738"/>
<comment type="subcellular location">
    <subcellularLocation>
        <location evidence="1">Cytoplasm</location>
    </subcellularLocation>
    <subcellularLocation>
        <location evidence="2">Golgi apparatus</location>
    </subcellularLocation>
</comment>
<evidence type="ECO:0000256" key="15">
    <source>
        <dbReference type="ARBA" id="ARBA00071258"/>
    </source>
</evidence>
<dbReference type="PROSITE" id="PS50115">
    <property type="entry name" value="ARFGAP"/>
    <property type="match status" value="1"/>
</dbReference>
<keyword evidence="13" id="KW-0333">Golgi apparatus</keyword>
<dbReference type="InterPro" id="IPR038508">
    <property type="entry name" value="ArfGAP_dom_sf"/>
</dbReference>
<reference evidence="21" key="1">
    <citation type="submission" date="2025-08" db="UniProtKB">
        <authorList>
            <consortium name="Ensembl"/>
        </authorList>
    </citation>
    <scope>IDENTIFICATION</scope>
</reference>
<dbReference type="GO" id="GO:0008270">
    <property type="term" value="F:zinc ion binding"/>
    <property type="evidence" value="ECO:0007669"/>
    <property type="project" value="UniProtKB-KW"/>
</dbReference>
<keyword evidence="12" id="KW-0007">Acetylation</keyword>
<dbReference type="RefSeq" id="XP_044118624.1">
    <property type="nucleotide sequence ID" value="XM_044262689.1"/>
</dbReference>
<evidence type="ECO:0000259" key="20">
    <source>
        <dbReference type="PROSITE" id="PS50115"/>
    </source>
</evidence>
<dbReference type="Proteomes" id="UP000694425">
    <property type="component" value="Unplaced"/>
</dbReference>
<evidence type="ECO:0000256" key="16">
    <source>
        <dbReference type="ARBA" id="ARBA00077418"/>
    </source>
</evidence>
<evidence type="ECO:0000256" key="3">
    <source>
        <dbReference type="ARBA" id="ARBA00022448"/>
    </source>
</evidence>
<keyword evidence="5" id="KW-0963">Cytoplasm</keyword>
<dbReference type="PANTHER" id="PTHR46395">
    <property type="entry name" value="ADP-RIBOSYLATION FACTOR GTPASE-ACTIVATING PROTEIN 1"/>
    <property type="match status" value="1"/>
</dbReference>
<dbReference type="CDD" id="cd08830">
    <property type="entry name" value="ArfGap_ArfGap1"/>
    <property type="match status" value="1"/>
</dbReference>
<keyword evidence="3" id="KW-0813">Transport</keyword>
<feature type="region of interest" description="Disordered" evidence="19">
    <location>
        <begin position="275"/>
        <end position="300"/>
    </location>
</feature>
<comment type="function">
    <text evidence="14">GTPase-activating protein (GAP) for the ADP ribosylation factor 1 (ARF1). Involved in membrane trafficking and /or vesicle transport. Promotes hydrolysis of the ARF1-bound GTP and thus, is required for the dissociation of coat proteins from Golgi-derived membranes and vesicles, a prerequisite for vesicle's fusion with target compartment. Probably regulates ARF1-mediated transport via its interaction with the KDELR proteins and TMED2. Overexpression induces the redistribution of the entire Golgi complex to the endoplasmic reticulum, as when ARF1 is deactivated. Its activity is stimulated by phosphoinosides and inhibited by phosphatidylcholine.</text>
</comment>
<accession>A0A8C7EV01</accession>